<gene>
    <name evidence="5" type="ORF">CCAE0312_LOCUS4390</name>
</gene>
<proteinExistence type="inferred from homology"/>
<dbReference type="PANTHER" id="PTHR16255">
    <property type="entry name" value="REQUIRED FOR MEIOTIC NUCLEAR DIVISION PROTEIN 1 HOMOLOG"/>
    <property type="match status" value="1"/>
</dbReference>
<dbReference type="EMBL" id="HBGH01008026">
    <property type="protein sequence ID" value="CAD9232309.1"/>
    <property type="molecule type" value="Transcribed_RNA"/>
</dbReference>
<dbReference type="GO" id="GO:0005739">
    <property type="term" value="C:mitochondrion"/>
    <property type="evidence" value="ECO:0007669"/>
    <property type="project" value="UniProtKB-ARBA"/>
</dbReference>
<keyword evidence="3" id="KW-1133">Transmembrane helix</keyword>
<reference evidence="5" key="1">
    <citation type="submission" date="2021-01" db="EMBL/GenBank/DDBJ databases">
        <authorList>
            <person name="Corre E."/>
            <person name="Pelletier E."/>
            <person name="Niang G."/>
            <person name="Scheremetjew M."/>
            <person name="Finn R."/>
            <person name="Kale V."/>
            <person name="Holt S."/>
            <person name="Cochrane G."/>
            <person name="Meng A."/>
            <person name="Brown T."/>
            <person name="Cohen L."/>
        </authorList>
    </citation>
    <scope>NUCLEOTIDE SEQUENCE</scope>
    <source>
        <strain evidence="5">SAG 36.94</strain>
    </source>
</reference>
<evidence type="ECO:0000256" key="1">
    <source>
        <dbReference type="ARBA" id="ARBA00008306"/>
    </source>
</evidence>
<evidence type="ECO:0000256" key="2">
    <source>
        <dbReference type="SAM" id="MobiDB-lite"/>
    </source>
</evidence>
<keyword evidence="3" id="KW-0472">Membrane</keyword>
<dbReference type="InterPro" id="IPR051624">
    <property type="entry name" value="RMD1/Sad1-interacting"/>
</dbReference>
<organism evidence="5">
    <name type="scientific">Compsopogon caeruleus</name>
    <dbReference type="NCBI Taxonomy" id="31354"/>
    <lineage>
        <taxon>Eukaryota</taxon>
        <taxon>Rhodophyta</taxon>
        <taxon>Compsopogonophyceae</taxon>
        <taxon>Compsopogonales</taxon>
        <taxon>Compsopogonaceae</taxon>
        <taxon>Compsopogon</taxon>
    </lineage>
</organism>
<evidence type="ECO:0000259" key="4">
    <source>
        <dbReference type="Pfam" id="PF02582"/>
    </source>
</evidence>
<dbReference type="PANTHER" id="PTHR16255:SF1">
    <property type="entry name" value="REQUIRED FOR MEIOTIC NUCLEAR DIVISION PROTEIN 1 HOMOLOG"/>
    <property type="match status" value="1"/>
</dbReference>
<sequence length="400" mass="46096">MEEERVPLVRHEHSGAAKLPRSPALIVQDDRSNSEWVEPSVQAQLPPSSGASGPSLKLLSLEQNLSSSKLLPGNRLRGDRLWSSIDRTAHRWTGRVFAACMSNTLGLRELFAFFGSHPDWSPRRFSRDVIHLQRSRNDRDEFRHEIWWDGVEDCETGYGDAFCFSYGVVVTWGISEGAEWSLLKLLEPFENGTLETEMEHEIFAYSYEAQDPVCHGMEKVVRIERDIILIANDLAREDLVRVRLAFSHSMAQSMKLCSFEAAIEGLLQRIRDQPVELANTGRLRVSDRELMKLSGELYMYKAYINLQTDVLEEVPDWFWDNPSLEPIHDLASKYLDIRDRVCILNERLSVMTEMYSLFRDVRHINYGHRLDWIIIWLILIEVFLGLLGLFLLVRSRGSAA</sequence>
<name>A0A7S1XEF3_9RHOD</name>
<feature type="transmembrane region" description="Helical" evidence="3">
    <location>
        <begin position="372"/>
        <end position="393"/>
    </location>
</feature>
<evidence type="ECO:0000256" key="3">
    <source>
        <dbReference type="SAM" id="Phobius"/>
    </source>
</evidence>
<protein>
    <recommendedName>
        <fullName evidence="4">DUF155 domain-containing protein</fullName>
    </recommendedName>
</protein>
<feature type="domain" description="DUF155" evidence="4">
    <location>
        <begin position="162"/>
        <end position="345"/>
    </location>
</feature>
<keyword evidence="3" id="KW-0812">Transmembrane</keyword>
<dbReference type="AlphaFoldDB" id="A0A7S1XEF3"/>
<dbReference type="InterPro" id="IPR003734">
    <property type="entry name" value="DUF155"/>
</dbReference>
<accession>A0A7S1XEF3</accession>
<feature type="compositionally biased region" description="Basic and acidic residues" evidence="2">
    <location>
        <begin position="1"/>
        <end position="15"/>
    </location>
</feature>
<feature type="region of interest" description="Disordered" evidence="2">
    <location>
        <begin position="1"/>
        <end position="24"/>
    </location>
</feature>
<dbReference type="Pfam" id="PF02582">
    <property type="entry name" value="DUF155"/>
    <property type="match status" value="1"/>
</dbReference>
<comment type="similarity">
    <text evidence="1">Belongs to the RMD1/sif2 family.</text>
</comment>
<evidence type="ECO:0000313" key="5">
    <source>
        <dbReference type="EMBL" id="CAD9232309.1"/>
    </source>
</evidence>